<dbReference type="InterPro" id="IPR014284">
    <property type="entry name" value="RNA_pol_sigma-70_dom"/>
</dbReference>
<dbReference type="PANTHER" id="PTHR43133:SF62">
    <property type="entry name" value="RNA POLYMERASE SIGMA FACTOR SIGZ"/>
    <property type="match status" value="1"/>
</dbReference>
<dbReference type="InterPro" id="IPR013249">
    <property type="entry name" value="RNA_pol_sigma70_r4_t2"/>
</dbReference>
<dbReference type="AlphaFoldDB" id="A0A4R3LDT3"/>
<evidence type="ECO:0000259" key="8">
    <source>
        <dbReference type="Pfam" id="PF04542"/>
    </source>
</evidence>
<dbReference type="Pfam" id="PF08281">
    <property type="entry name" value="Sigma70_r4_2"/>
    <property type="match status" value="1"/>
</dbReference>
<dbReference type="GO" id="GO:0003677">
    <property type="term" value="F:DNA binding"/>
    <property type="evidence" value="ECO:0007669"/>
    <property type="project" value="UniProtKB-KW"/>
</dbReference>
<evidence type="ECO:0000313" key="11">
    <source>
        <dbReference type="EMBL" id="TSE21830.1"/>
    </source>
</evidence>
<evidence type="ECO:0000256" key="3">
    <source>
        <dbReference type="ARBA" id="ARBA00023082"/>
    </source>
</evidence>
<dbReference type="EMBL" id="VJNC01000009">
    <property type="protein sequence ID" value="TSE21830.1"/>
    <property type="molecule type" value="Genomic_DNA"/>
</dbReference>
<dbReference type="RefSeq" id="WP_132962201.1">
    <property type="nucleotide sequence ID" value="NZ_DAIPFN010000015.1"/>
</dbReference>
<dbReference type="EMBL" id="SMAH01000005">
    <property type="protein sequence ID" value="TCS98321.1"/>
    <property type="molecule type" value="Genomic_DNA"/>
</dbReference>
<comment type="similarity">
    <text evidence="1 6">Belongs to the sigma-70 factor family. ECF subfamily.</text>
</comment>
<dbReference type="InterPro" id="IPR039425">
    <property type="entry name" value="RNA_pol_sigma-70-like"/>
</dbReference>
<evidence type="ECO:0000313" key="13">
    <source>
        <dbReference type="Proteomes" id="UP000315577"/>
    </source>
</evidence>
<keyword evidence="3 6" id="KW-0731">Sigma factor</keyword>
<keyword evidence="5 6" id="KW-0804">Transcription</keyword>
<dbReference type="PROSITE" id="PS01063">
    <property type="entry name" value="SIGMA70_ECF"/>
    <property type="match status" value="1"/>
</dbReference>
<dbReference type="GO" id="GO:0006352">
    <property type="term" value="P:DNA-templated transcription initiation"/>
    <property type="evidence" value="ECO:0007669"/>
    <property type="project" value="InterPro"/>
</dbReference>
<evidence type="ECO:0000313" key="10">
    <source>
        <dbReference type="EMBL" id="TCS98321.1"/>
    </source>
</evidence>
<reference evidence="11 13" key="2">
    <citation type="submission" date="2019-07" db="EMBL/GenBank/DDBJ databases">
        <title>Tepidimonas ignava SPS-1037 draft genome.</title>
        <authorList>
            <person name="Da Costa M.S."/>
            <person name="Froufe H.J.C."/>
            <person name="Egas C."/>
            <person name="Albuquerque L."/>
        </authorList>
    </citation>
    <scope>NUCLEOTIDE SEQUENCE [LARGE SCALE GENOMIC DNA]</scope>
    <source>
        <strain evidence="11 13">SPS-1037</strain>
    </source>
</reference>
<dbReference type="InterPro" id="IPR000838">
    <property type="entry name" value="RNA_pol_sigma70_ECF_CS"/>
</dbReference>
<evidence type="ECO:0000256" key="4">
    <source>
        <dbReference type="ARBA" id="ARBA00023125"/>
    </source>
</evidence>
<comment type="caution">
    <text evidence="10">The sequence shown here is derived from an EMBL/GenBank/DDBJ whole genome shotgun (WGS) entry which is preliminary data.</text>
</comment>
<evidence type="ECO:0000256" key="5">
    <source>
        <dbReference type="ARBA" id="ARBA00023163"/>
    </source>
</evidence>
<evidence type="ECO:0000256" key="1">
    <source>
        <dbReference type="ARBA" id="ARBA00010641"/>
    </source>
</evidence>
<organism evidence="10 12">
    <name type="scientific">Tepidimonas ignava</name>
    <dbReference type="NCBI Taxonomy" id="114249"/>
    <lineage>
        <taxon>Bacteria</taxon>
        <taxon>Pseudomonadati</taxon>
        <taxon>Pseudomonadota</taxon>
        <taxon>Betaproteobacteria</taxon>
        <taxon>Burkholderiales</taxon>
        <taxon>Tepidimonas</taxon>
    </lineage>
</organism>
<dbReference type="InterPro" id="IPR007627">
    <property type="entry name" value="RNA_pol_sigma70_r2"/>
</dbReference>
<keyword evidence="2 6" id="KW-0805">Transcription regulation</keyword>
<dbReference type="Gene3D" id="1.10.10.10">
    <property type="entry name" value="Winged helix-like DNA-binding domain superfamily/Winged helix DNA-binding domain"/>
    <property type="match status" value="1"/>
</dbReference>
<evidence type="ECO:0000259" key="9">
    <source>
        <dbReference type="Pfam" id="PF08281"/>
    </source>
</evidence>
<dbReference type="Pfam" id="PF04542">
    <property type="entry name" value="Sigma70_r2"/>
    <property type="match status" value="1"/>
</dbReference>
<proteinExistence type="inferred from homology"/>
<dbReference type="InterPro" id="IPR013324">
    <property type="entry name" value="RNA_pol_sigma_r3/r4-like"/>
</dbReference>
<feature type="region of interest" description="Disordered" evidence="7">
    <location>
        <begin position="83"/>
        <end position="109"/>
    </location>
</feature>
<keyword evidence="13" id="KW-1185">Reference proteome</keyword>
<dbReference type="NCBIfam" id="TIGR02937">
    <property type="entry name" value="sigma70-ECF"/>
    <property type="match status" value="1"/>
</dbReference>
<accession>A0A4R3LDT3</accession>
<name>A0A4R3LDT3_9BURK</name>
<dbReference type="GO" id="GO:0016987">
    <property type="term" value="F:sigma factor activity"/>
    <property type="evidence" value="ECO:0007669"/>
    <property type="project" value="UniProtKB-KW"/>
</dbReference>
<keyword evidence="4 6" id="KW-0238">DNA-binding</keyword>
<protein>
    <recommendedName>
        <fullName evidence="6">RNA polymerase sigma factor</fullName>
    </recommendedName>
</protein>
<dbReference type="SUPFAM" id="SSF88946">
    <property type="entry name" value="Sigma2 domain of RNA polymerase sigma factors"/>
    <property type="match status" value="1"/>
</dbReference>
<feature type="domain" description="RNA polymerase sigma-70 region 2" evidence="8">
    <location>
        <begin position="21"/>
        <end position="85"/>
    </location>
</feature>
<dbReference type="OrthoDB" id="9784272at2"/>
<evidence type="ECO:0000256" key="7">
    <source>
        <dbReference type="SAM" id="MobiDB-lite"/>
    </source>
</evidence>
<evidence type="ECO:0000256" key="6">
    <source>
        <dbReference type="RuleBase" id="RU000716"/>
    </source>
</evidence>
<dbReference type="SUPFAM" id="SSF88659">
    <property type="entry name" value="Sigma3 and sigma4 domains of RNA polymerase sigma factors"/>
    <property type="match status" value="1"/>
</dbReference>
<dbReference type="Proteomes" id="UP000295536">
    <property type="component" value="Unassembled WGS sequence"/>
</dbReference>
<reference evidence="10 12" key="1">
    <citation type="submission" date="2019-03" db="EMBL/GenBank/DDBJ databases">
        <title>Genomic Encyclopedia of Type Strains, Phase IV (KMG-IV): sequencing the most valuable type-strain genomes for metagenomic binning, comparative biology and taxonomic classification.</title>
        <authorList>
            <person name="Goeker M."/>
        </authorList>
    </citation>
    <scope>NUCLEOTIDE SEQUENCE [LARGE SCALE GENOMIC DNA]</scope>
    <source>
        <strain evidence="10 12">DSM 12034</strain>
    </source>
</reference>
<dbReference type="Proteomes" id="UP000315577">
    <property type="component" value="Unassembled WGS sequence"/>
</dbReference>
<gene>
    <name evidence="11" type="primary">sigL</name>
    <name evidence="10" type="ORF">EDC36_10577</name>
    <name evidence="11" type="ORF">Tigna_01557</name>
</gene>
<evidence type="ECO:0000313" key="12">
    <source>
        <dbReference type="Proteomes" id="UP000295536"/>
    </source>
</evidence>
<evidence type="ECO:0000256" key="2">
    <source>
        <dbReference type="ARBA" id="ARBA00023015"/>
    </source>
</evidence>
<dbReference type="InterPro" id="IPR013325">
    <property type="entry name" value="RNA_pol_sigma_r2"/>
</dbReference>
<dbReference type="Gene3D" id="1.10.1740.10">
    <property type="match status" value="1"/>
</dbReference>
<feature type="domain" description="RNA polymerase sigma factor 70 region 4 type 2" evidence="9">
    <location>
        <begin position="116"/>
        <end position="168"/>
    </location>
</feature>
<dbReference type="InterPro" id="IPR036388">
    <property type="entry name" value="WH-like_DNA-bd_sf"/>
</dbReference>
<dbReference type="PANTHER" id="PTHR43133">
    <property type="entry name" value="RNA POLYMERASE ECF-TYPE SIGMA FACTO"/>
    <property type="match status" value="1"/>
</dbReference>
<sequence length="199" mass="22253">MTRPRRPPLQSDYTCVVRAWHAHERELRRHLLRHVGDEALAQDLVQEVFVRALRAGRDFCELRQPRAWLFQVARNTLVDWARRQRPSEPLPQDDAAVPATQADGDDDTSPVDALADCLEAVLATLPAADADILRRCDLEGMTQAAYAAQHGLSVPGAKSRLQRARRRLAEALTRQCGVRFERERVCCVVPPPGPPPDSG</sequence>